<evidence type="ECO:0000259" key="1">
    <source>
        <dbReference type="Pfam" id="PF25273"/>
    </source>
</evidence>
<dbReference type="AlphaFoldDB" id="A0A7J6D7Q4"/>
<accession>A0A7J6D7Q4</accession>
<comment type="caution">
    <text evidence="2">The sequence shown here is derived from an EMBL/GenBank/DDBJ whole genome shotgun (WGS) entry which is preliminary data.</text>
</comment>
<dbReference type="Pfam" id="PF25273">
    <property type="entry name" value="DUF7869"/>
    <property type="match status" value="1"/>
</dbReference>
<organism evidence="2 3">
    <name type="scientific">Onychostoma macrolepis</name>
    <dbReference type="NCBI Taxonomy" id="369639"/>
    <lineage>
        <taxon>Eukaryota</taxon>
        <taxon>Metazoa</taxon>
        <taxon>Chordata</taxon>
        <taxon>Craniata</taxon>
        <taxon>Vertebrata</taxon>
        <taxon>Euteleostomi</taxon>
        <taxon>Actinopterygii</taxon>
        <taxon>Neopterygii</taxon>
        <taxon>Teleostei</taxon>
        <taxon>Ostariophysi</taxon>
        <taxon>Cypriniformes</taxon>
        <taxon>Cyprinidae</taxon>
        <taxon>Acrossocheilinae</taxon>
        <taxon>Onychostoma</taxon>
    </lineage>
</organism>
<evidence type="ECO:0000313" key="2">
    <source>
        <dbReference type="EMBL" id="KAF4115191.1"/>
    </source>
</evidence>
<evidence type="ECO:0000313" key="3">
    <source>
        <dbReference type="Proteomes" id="UP000579812"/>
    </source>
</evidence>
<dbReference type="PANTHER" id="PTHR34415:SF1">
    <property type="entry name" value="INTEGRASE CATALYTIC DOMAIN-CONTAINING PROTEIN"/>
    <property type="match status" value="1"/>
</dbReference>
<protein>
    <recommendedName>
        <fullName evidence="1">DUF7869 domain-containing protein</fullName>
    </recommendedName>
</protein>
<dbReference type="Proteomes" id="UP000579812">
    <property type="component" value="Unassembled WGS sequence"/>
</dbReference>
<dbReference type="EMBL" id="JAAMOB010000003">
    <property type="protein sequence ID" value="KAF4115191.1"/>
    <property type="molecule type" value="Genomic_DNA"/>
</dbReference>
<dbReference type="InterPro" id="IPR057191">
    <property type="entry name" value="DUF7869"/>
</dbReference>
<feature type="domain" description="DUF7869" evidence="1">
    <location>
        <begin position="263"/>
        <end position="396"/>
    </location>
</feature>
<sequence>MAYSHGKMMLDMALKRKHEDQVSSESISGVNAQNAESMPPAKLEAKEWTILHSYLDISGFSDDLFYGADELFTMSTPDPTPLPLMTPEPVTAHVTAPDPVLPPVTPASAPENPTLSVLVSNETGLYQECECCLLQDQHVRADHQGEAAENCPQCERWHKHQTEAAETRLHYRSDADKDWPGDTSVRSVDLQKVIMLPRMPGVKSAVFTRRISTYHETFASVGKKQNKRKTISVVWHEGIAGRNAKEITSAYAAALEKERDIRHVIYWVDNCSAQNKNWCLFSSLLTLVNSETISAEDVTLKFFEPGHTFMSADSFHHGVEQEMRHRPGGVVFDFDDFLSVVANSNSRKVEVVELKNENIRAWMDGHYAAKTKKMPRLAELKVMQLRRGSRSMFVKKSHGEEDFIELDFLQKKFNPSVPTTLRLQDWGVEEAKKTEILKNLVPLMPFSGAPCWSETSMRLKNRDKLSPSVD</sequence>
<proteinExistence type="predicted"/>
<dbReference type="PANTHER" id="PTHR34415">
    <property type="entry name" value="INTEGRASE CATALYTIC DOMAIN-CONTAINING PROTEIN"/>
    <property type="match status" value="1"/>
</dbReference>
<name>A0A7J6D7Q4_9TELE</name>
<keyword evidence="3" id="KW-1185">Reference proteome</keyword>
<gene>
    <name evidence="2" type="ORF">G5714_002680</name>
</gene>
<reference evidence="2 3" key="1">
    <citation type="submission" date="2020-04" db="EMBL/GenBank/DDBJ databases">
        <title>Chromosome-level genome assembly of a cyprinid fish Onychostoma macrolepis by integration of Nanopore Sequencing, Bionano and Hi-C technology.</title>
        <authorList>
            <person name="Wang D."/>
        </authorList>
    </citation>
    <scope>NUCLEOTIDE SEQUENCE [LARGE SCALE GENOMIC DNA]</scope>
    <source>
        <strain evidence="2">SWU-2019</strain>
        <tissue evidence="2">Muscle</tissue>
    </source>
</reference>